<dbReference type="HAMAP" id="MF_00277">
    <property type="entry name" value="PII_uridylyl_transf"/>
    <property type="match status" value="1"/>
</dbReference>
<dbReference type="InterPro" id="IPR045865">
    <property type="entry name" value="ACT-like_dom_sf"/>
</dbReference>
<dbReference type="EMBL" id="JBHSPH010000010">
    <property type="protein sequence ID" value="MFC5864671.1"/>
    <property type="molecule type" value="Genomic_DNA"/>
</dbReference>
<dbReference type="InterPro" id="IPR013546">
    <property type="entry name" value="PII_UdlTrfase/GS_AdlTrfase"/>
</dbReference>
<dbReference type="InterPro" id="IPR002912">
    <property type="entry name" value="ACT_dom"/>
</dbReference>
<gene>
    <name evidence="7" type="primary">glnD</name>
    <name evidence="10" type="ORF">ACFPT7_20350</name>
</gene>
<dbReference type="SMART" id="SM00471">
    <property type="entry name" value="HDc"/>
    <property type="match status" value="1"/>
</dbReference>
<comment type="domain">
    <text evidence="7">Has four distinct domains: an N-terminal nucleotidyltransferase (NT) domain responsible for UTase activity, a central HD domain that encodes UR activity, and two C-terminal ACT domains that seem to have a role in glutamine sensing.</text>
</comment>
<name>A0ABW1EK44_9BACT</name>
<evidence type="ECO:0000256" key="2">
    <source>
        <dbReference type="ARBA" id="ARBA00022695"/>
    </source>
</evidence>
<evidence type="ECO:0000256" key="6">
    <source>
        <dbReference type="ARBA" id="ARBA00023268"/>
    </source>
</evidence>
<dbReference type="InterPro" id="IPR003607">
    <property type="entry name" value="HD/PDEase_dom"/>
</dbReference>
<feature type="domain" description="HD" evidence="9">
    <location>
        <begin position="457"/>
        <end position="588"/>
    </location>
</feature>
<dbReference type="Gene3D" id="1.10.3090.10">
    <property type="entry name" value="cca-adding enzyme, domain 2"/>
    <property type="match status" value="1"/>
</dbReference>
<comment type="activity regulation">
    <text evidence="7">Uridylyltransferase (UTase) activity is inhibited by glutamine, while glutamine activates uridylyl-removing (UR) activity.</text>
</comment>
<keyword evidence="4 7" id="KW-0378">Hydrolase</keyword>
<reference evidence="11" key="1">
    <citation type="journal article" date="2019" name="Int. J. Syst. Evol. Microbiol.">
        <title>The Global Catalogue of Microorganisms (GCM) 10K type strain sequencing project: providing services to taxonomists for standard genome sequencing and annotation.</title>
        <authorList>
            <consortium name="The Broad Institute Genomics Platform"/>
            <consortium name="The Broad Institute Genome Sequencing Center for Infectious Disease"/>
            <person name="Wu L."/>
            <person name="Ma J."/>
        </authorList>
    </citation>
    <scope>NUCLEOTIDE SEQUENCE [LARGE SCALE GENOMIC DNA]</scope>
    <source>
        <strain evidence="11">JCM 4087</strain>
    </source>
</reference>
<keyword evidence="11" id="KW-1185">Reference proteome</keyword>
<dbReference type="Proteomes" id="UP001596091">
    <property type="component" value="Unassembled WGS sequence"/>
</dbReference>
<evidence type="ECO:0000256" key="7">
    <source>
        <dbReference type="HAMAP-Rule" id="MF_00277"/>
    </source>
</evidence>
<evidence type="ECO:0000259" key="9">
    <source>
        <dbReference type="PROSITE" id="PS51831"/>
    </source>
</evidence>
<dbReference type="InterPro" id="IPR043519">
    <property type="entry name" value="NT_sf"/>
</dbReference>
<keyword evidence="6 7" id="KW-0511">Multifunctional enzyme</keyword>
<evidence type="ECO:0000256" key="3">
    <source>
        <dbReference type="ARBA" id="ARBA00022737"/>
    </source>
</evidence>
<dbReference type="CDD" id="cd05401">
    <property type="entry name" value="NT_GlnE_GlnD_like"/>
    <property type="match status" value="1"/>
</dbReference>
<dbReference type="SUPFAM" id="SSF81891">
    <property type="entry name" value="Poly A polymerase C-terminal region-like"/>
    <property type="match status" value="1"/>
</dbReference>
<feature type="domain" description="ACT" evidence="8">
    <location>
        <begin position="822"/>
        <end position="898"/>
    </location>
</feature>
<comment type="function">
    <text evidence="7">Modifies, by uridylylation and deuridylylation, the PII regulatory proteins (GlnB and homologs), in response to the nitrogen status of the cell that GlnD senses through the glutamine level. Under low glutamine levels, catalyzes the conversion of the PII proteins and UTP to PII-UMP and PPi, while under higher glutamine levels, GlnD hydrolyzes PII-UMP to PII and UMP (deuridylylation). Thus, controls uridylylation state and activity of the PII proteins, and plays an important role in the regulation of nitrogen metabolism.</text>
</comment>
<evidence type="ECO:0000259" key="8">
    <source>
        <dbReference type="PROSITE" id="PS51671"/>
    </source>
</evidence>
<comment type="similarity">
    <text evidence="7">Belongs to the GlnD family.</text>
</comment>
<comment type="caution">
    <text evidence="10">The sequence shown here is derived from an EMBL/GenBank/DDBJ whole genome shotgun (WGS) entry which is preliminary data.</text>
</comment>
<dbReference type="EC" id="3.1.4.-" evidence="7"/>
<comment type="catalytic activity">
    <reaction evidence="7">
        <text>[protein-PII]-uridylyl-L-tyrosine + H2O = [protein-PII]-L-tyrosine + UMP + H(+)</text>
        <dbReference type="Rhea" id="RHEA:48600"/>
        <dbReference type="Rhea" id="RHEA-COMP:12147"/>
        <dbReference type="Rhea" id="RHEA-COMP:12148"/>
        <dbReference type="ChEBI" id="CHEBI:15377"/>
        <dbReference type="ChEBI" id="CHEBI:15378"/>
        <dbReference type="ChEBI" id="CHEBI:46858"/>
        <dbReference type="ChEBI" id="CHEBI:57865"/>
        <dbReference type="ChEBI" id="CHEBI:90602"/>
    </reaction>
</comment>
<evidence type="ECO:0000313" key="10">
    <source>
        <dbReference type="EMBL" id="MFC5864671.1"/>
    </source>
</evidence>
<dbReference type="SUPFAM" id="SSF81301">
    <property type="entry name" value="Nucleotidyltransferase"/>
    <property type="match status" value="1"/>
</dbReference>
<dbReference type="Pfam" id="PF01966">
    <property type="entry name" value="HD"/>
    <property type="match status" value="1"/>
</dbReference>
<keyword evidence="5 7" id="KW-0460">Magnesium</keyword>
<keyword evidence="2 7" id="KW-0548">Nucleotidyltransferase</keyword>
<dbReference type="InterPro" id="IPR010043">
    <property type="entry name" value="UTase/UR"/>
</dbReference>
<protein>
    <recommendedName>
        <fullName evidence="7">Bifunctional uridylyltransferase/uridylyl-removing enzyme</fullName>
        <shortName evidence="7">UTase/UR</shortName>
    </recommendedName>
    <alternativeName>
        <fullName evidence="7">Bifunctional [protein-PII] modification enzyme</fullName>
    </alternativeName>
    <alternativeName>
        <fullName evidence="7">Bifunctional nitrogen sensor protein</fullName>
    </alternativeName>
    <domain>
        <recommendedName>
            <fullName evidence="7">[Protein-PII] uridylyltransferase</fullName>
            <shortName evidence="7">PII uridylyltransferase</shortName>
            <shortName evidence="7">UTase</shortName>
            <ecNumber evidence="7">2.7.7.59</ecNumber>
        </recommendedName>
    </domain>
    <domain>
        <recommendedName>
            <fullName evidence="7">[Protein-PII]-UMP uridylyl-removing enzyme</fullName>
            <shortName evidence="7">UR</shortName>
            <ecNumber evidence="7">3.1.4.-</ecNumber>
        </recommendedName>
    </domain>
</protein>
<sequence length="898" mass="102093">MDITNLVIDDLRQQYTQQMTVLRQTYDRTGDGTAAIRRRASIVDRVLVELWRRVFTSGALDPNLKASMLALGGYGRKDLFPCSDIDVLFVAADEDTEKTARPAFRAIIQAMWDIGLRASPTTRTAKECTRFDPDNLEYTLSTFDHRFLAGNFPLYQKLHNEIFPGVILSDWNGIAQKLGELARVRHAKYGNTIFHLEPNLKECPGGLRDFNLAPWFSLLFTLKETRQWPQPRSTGSASPSWSSPHGEAESAFDFLAATRCFLHFRHGRDDNTLDWQSQDEAAALSIGLETRGTADPAYWMRTYYRHARTIYRRATLLMEHLPNPVSFYKQFRKRRQPIAGSDFILDFQSAQGRIDISPTAQFNDTEGILRVFALIANHGYTLTQAAEDRITDALPVLAIHLPEGPYLWNHLREVLLGPHAAHALRTMHALGVLEMLIPEFHGIDSLVIRDSYHRYTVDEHTFLTIDNIHALRQPAHEPFREQAQRLATILPEIDRLDLLLLALLLHDTGKARRTGDHAVQSVELADSFLARLDFEDEARETVRKLIRSHLEMSNALRRDIFDTDNVHTLSEKLGSPQILKMLTLMTYADIKAVHPDALTPWKAENLWQLYMATANFMDRSVDEVRYHSAIDPTLLYRIESMLPQNRGSQAKQKQLASSRESSIRKFLEGLPQRYLQTRSPEQIRNHYLLAAQLELEPIQLELRPHRQLLDLTVIARDRSRLFADVSGALAAWGMNIVKADAFANDDGIIVDSFQFTDTFRTLELNPTEKDRFLANIQDILAQNVQVETLLASRRNTPRNGSVKVDIPTRLEFDSESSTHSTLLQVVAQDTPGLLRQIALVLHEHQCNIEVALVDTEGETAIDVFYLTQNQNKLEQNLQQSLAANLQSALASVLPANHT</sequence>
<evidence type="ECO:0000256" key="1">
    <source>
        <dbReference type="ARBA" id="ARBA00022679"/>
    </source>
</evidence>
<accession>A0ABW1EK44</accession>
<evidence type="ECO:0000256" key="5">
    <source>
        <dbReference type="ARBA" id="ARBA00022842"/>
    </source>
</evidence>
<feature type="region of interest" description="Uridylyltransferase" evidence="7">
    <location>
        <begin position="1"/>
        <end position="337"/>
    </location>
</feature>
<dbReference type="Gene3D" id="3.30.70.260">
    <property type="match status" value="1"/>
</dbReference>
<dbReference type="PROSITE" id="PS51671">
    <property type="entry name" value="ACT"/>
    <property type="match status" value="2"/>
</dbReference>
<dbReference type="PIRSF" id="PIRSF006288">
    <property type="entry name" value="PII_uridyltransf"/>
    <property type="match status" value="1"/>
</dbReference>
<comment type="caution">
    <text evidence="7">Lacks conserved residue(s) required for the propagation of feature annotation.</text>
</comment>
<dbReference type="PANTHER" id="PTHR47320:SF1">
    <property type="entry name" value="BIFUNCTIONAL URIDYLYLTRANSFERASE_URIDYLYL-REMOVING ENZYME"/>
    <property type="match status" value="1"/>
</dbReference>
<dbReference type="Pfam" id="PF08335">
    <property type="entry name" value="GlnD_UR_UTase"/>
    <property type="match status" value="1"/>
</dbReference>
<comment type="cofactor">
    <cofactor evidence="7">
        <name>Mg(2+)</name>
        <dbReference type="ChEBI" id="CHEBI:18420"/>
    </cofactor>
</comment>
<evidence type="ECO:0000256" key="4">
    <source>
        <dbReference type="ARBA" id="ARBA00022801"/>
    </source>
</evidence>
<comment type="catalytic activity">
    <reaction evidence="7">
        <text>[protein-PII]-L-tyrosine + UTP = [protein-PII]-uridylyl-L-tyrosine + diphosphate</text>
        <dbReference type="Rhea" id="RHEA:13673"/>
        <dbReference type="Rhea" id="RHEA-COMP:12147"/>
        <dbReference type="Rhea" id="RHEA-COMP:12148"/>
        <dbReference type="ChEBI" id="CHEBI:33019"/>
        <dbReference type="ChEBI" id="CHEBI:46398"/>
        <dbReference type="ChEBI" id="CHEBI:46858"/>
        <dbReference type="ChEBI" id="CHEBI:90602"/>
        <dbReference type="EC" id="2.7.7.59"/>
    </reaction>
</comment>
<keyword evidence="1 7" id="KW-0808">Transferase</keyword>
<feature type="domain" description="ACT" evidence="8">
    <location>
        <begin position="710"/>
        <end position="789"/>
    </location>
</feature>
<dbReference type="PROSITE" id="PS51831">
    <property type="entry name" value="HD"/>
    <property type="match status" value="1"/>
</dbReference>
<dbReference type="CDD" id="cd04900">
    <property type="entry name" value="ACT_UUR-like_1"/>
    <property type="match status" value="1"/>
</dbReference>
<evidence type="ECO:0000313" key="11">
    <source>
        <dbReference type="Proteomes" id="UP001596091"/>
    </source>
</evidence>
<proteinExistence type="inferred from homology"/>
<dbReference type="EC" id="2.7.7.59" evidence="7"/>
<keyword evidence="3" id="KW-0677">Repeat</keyword>
<dbReference type="RefSeq" id="WP_263332764.1">
    <property type="nucleotide sequence ID" value="NZ_JAGSYH010000001.1"/>
</dbReference>
<organism evidence="10 11">
    <name type="scientific">Acidicapsa dinghuensis</name>
    <dbReference type="NCBI Taxonomy" id="2218256"/>
    <lineage>
        <taxon>Bacteria</taxon>
        <taxon>Pseudomonadati</taxon>
        <taxon>Acidobacteriota</taxon>
        <taxon>Terriglobia</taxon>
        <taxon>Terriglobales</taxon>
        <taxon>Acidobacteriaceae</taxon>
        <taxon>Acidicapsa</taxon>
    </lineage>
</organism>
<dbReference type="SUPFAM" id="SSF55021">
    <property type="entry name" value="ACT-like"/>
    <property type="match status" value="2"/>
</dbReference>
<dbReference type="PANTHER" id="PTHR47320">
    <property type="entry name" value="BIFUNCTIONAL URIDYLYLTRANSFERASE/URIDYLYL-REMOVING ENZYME"/>
    <property type="match status" value="1"/>
</dbReference>
<dbReference type="InterPro" id="IPR006674">
    <property type="entry name" value="HD_domain"/>
</dbReference>